<keyword evidence="3" id="KW-1185">Reference proteome</keyword>
<sequence length="105" mass="11371">MTSHISAISYLSPSLEAEGEASTTEYAKQKGAEHSEDGSSYPIAVAQPSQDTQYSAPVVDTHYVEGCSDQDTQYTESMEDIQCGDKCADQFTEPMEDTQCTDACP</sequence>
<name>A0A1Y1YKK0_9FUNG</name>
<feature type="region of interest" description="Disordered" evidence="1">
    <location>
        <begin position="1"/>
        <end position="43"/>
    </location>
</feature>
<evidence type="ECO:0000313" key="3">
    <source>
        <dbReference type="Proteomes" id="UP000193498"/>
    </source>
</evidence>
<protein>
    <submittedName>
        <fullName evidence="2">Uncharacterized protein</fullName>
    </submittedName>
</protein>
<comment type="caution">
    <text evidence="2">The sequence shown here is derived from an EMBL/GenBank/DDBJ whole genome shotgun (WGS) entry which is preliminary data.</text>
</comment>
<dbReference type="AlphaFoldDB" id="A0A1Y1YKK0"/>
<reference evidence="2 3" key="1">
    <citation type="submission" date="2016-07" db="EMBL/GenBank/DDBJ databases">
        <title>Pervasive Adenine N6-methylation of Active Genes in Fungi.</title>
        <authorList>
            <consortium name="DOE Joint Genome Institute"/>
            <person name="Mondo S.J."/>
            <person name="Dannebaum R.O."/>
            <person name="Kuo R.C."/>
            <person name="Labutti K."/>
            <person name="Haridas S."/>
            <person name="Kuo A."/>
            <person name="Salamov A."/>
            <person name="Ahrendt S.R."/>
            <person name="Lipzen A."/>
            <person name="Sullivan W."/>
            <person name="Andreopoulos W.B."/>
            <person name="Clum A."/>
            <person name="Lindquist E."/>
            <person name="Daum C."/>
            <person name="Ramamoorthy G.K."/>
            <person name="Gryganskyi A."/>
            <person name="Culley D."/>
            <person name="Magnuson J.K."/>
            <person name="James T.Y."/>
            <person name="O'Malley M.A."/>
            <person name="Stajich J.E."/>
            <person name="Spatafora J.W."/>
            <person name="Visel A."/>
            <person name="Grigoriev I.V."/>
        </authorList>
    </citation>
    <scope>NUCLEOTIDE SEQUENCE [LARGE SCALE GENOMIC DNA]</scope>
    <source>
        <strain evidence="2 3">CBS 931.73</strain>
    </source>
</reference>
<dbReference type="Proteomes" id="UP000193498">
    <property type="component" value="Unassembled WGS sequence"/>
</dbReference>
<feature type="compositionally biased region" description="Basic and acidic residues" evidence="1">
    <location>
        <begin position="27"/>
        <end position="37"/>
    </location>
</feature>
<feature type="compositionally biased region" description="Polar residues" evidence="1">
    <location>
        <begin position="1"/>
        <end position="12"/>
    </location>
</feature>
<dbReference type="EMBL" id="MCFE01000112">
    <property type="protein sequence ID" value="ORX98512.1"/>
    <property type="molecule type" value="Genomic_DNA"/>
</dbReference>
<evidence type="ECO:0000256" key="1">
    <source>
        <dbReference type="SAM" id="MobiDB-lite"/>
    </source>
</evidence>
<organism evidence="2 3">
    <name type="scientific">Basidiobolus meristosporus CBS 931.73</name>
    <dbReference type="NCBI Taxonomy" id="1314790"/>
    <lineage>
        <taxon>Eukaryota</taxon>
        <taxon>Fungi</taxon>
        <taxon>Fungi incertae sedis</taxon>
        <taxon>Zoopagomycota</taxon>
        <taxon>Entomophthoromycotina</taxon>
        <taxon>Basidiobolomycetes</taxon>
        <taxon>Basidiobolales</taxon>
        <taxon>Basidiobolaceae</taxon>
        <taxon>Basidiobolus</taxon>
    </lineage>
</organism>
<dbReference type="InParanoid" id="A0A1Y1YKK0"/>
<proteinExistence type="predicted"/>
<accession>A0A1Y1YKK0</accession>
<evidence type="ECO:0000313" key="2">
    <source>
        <dbReference type="EMBL" id="ORX98512.1"/>
    </source>
</evidence>
<gene>
    <name evidence="2" type="ORF">K493DRAFT_299876</name>
</gene>